<evidence type="ECO:0000259" key="1">
    <source>
        <dbReference type="SMART" id="SM00992"/>
    </source>
</evidence>
<feature type="domain" description="Hemimethylated DNA-binding" evidence="1">
    <location>
        <begin position="453"/>
        <end position="543"/>
    </location>
</feature>
<evidence type="ECO:0000313" key="2">
    <source>
        <dbReference type="EMBL" id="CAK5280593.1"/>
    </source>
</evidence>
<dbReference type="InterPro" id="IPR011722">
    <property type="entry name" value="Hemimethylated_DNA-bd_dom"/>
</dbReference>
<dbReference type="EMBL" id="CAVNYO010000440">
    <property type="protein sequence ID" value="CAK5280593.1"/>
    <property type="molecule type" value="Genomic_DNA"/>
</dbReference>
<proteinExistence type="predicted"/>
<dbReference type="PANTHER" id="PTHR31350">
    <property type="entry name" value="SI:DKEY-261L7.2"/>
    <property type="match status" value="1"/>
</dbReference>
<reference evidence="2" key="1">
    <citation type="submission" date="2023-11" db="EMBL/GenBank/DDBJ databases">
        <authorList>
            <person name="De Vega J J."/>
            <person name="De Vega J J."/>
        </authorList>
    </citation>
    <scope>NUCLEOTIDE SEQUENCE</scope>
</reference>
<evidence type="ECO:0000313" key="3">
    <source>
        <dbReference type="Proteomes" id="UP001295794"/>
    </source>
</evidence>
<dbReference type="SMART" id="SM00992">
    <property type="entry name" value="YccV-like"/>
    <property type="match status" value="1"/>
</dbReference>
<dbReference type="Pfam" id="PF13369">
    <property type="entry name" value="Transglut_core2"/>
    <property type="match status" value="1"/>
</dbReference>
<dbReference type="Gene3D" id="2.30.30.390">
    <property type="entry name" value="Hemimethylated DNA-binding domain"/>
    <property type="match status" value="1"/>
</dbReference>
<dbReference type="InterPro" id="IPR036623">
    <property type="entry name" value="Hemimethylated_DNA-bd_sf"/>
</dbReference>
<dbReference type="SUPFAM" id="SSF81383">
    <property type="entry name" value="F-box domain"/>
    <property type="match status" value="1"/>
</dbReference>
<protein>
    <recommendedName>
        <fullName evidence="1">Hemimethylated DNA-binding domain-containing protein</fullName>
    </recommendedName>
</protein>
<name>A0AAD2HTM5_9AGAR</name>
<dbReference type="InterPro" id="IPR032698">
    <property type="entry name" value="SirB1_N"/>
</dbReference>
<accession>A0AAD2HTM5</accession>
<dbReference type="InterPro" id="IPR036047">
    <property type="entry name" value="F-box-like_dom_sf"/>
</dbReference>
<dbReference type="GO" id="GO:0003677">
    <property type="term" value="F:DNA binding"/>
    <property type="evidence" value="ECO:0007669"/>
    <property type="project" value="InterPro"/>
</dbReference>
<dbReference type="PANTHER" id="PTHR31350:SF27">
    <property type="entry name" value="HEMIMETHYLATED DNA-BINDING DOMAIN-CONTAINING PROTEIN"/>
    <property type="match status" value="1"/>
</dbReference>
<comment type="caution">
    <text evidence="2">The sequence shown here is derived from an EMBL/GenBank/DDBJ whole genome shotgun (WGS) entry which is preliminary data.</text>
</comment>
<dbReference type="SUPFAM" id="SSF141255">
    <property type="entry name" value="YccV-like"/>
    <property type="match status" value="1"/>
</dbReference>
<sequence length="575" mass="64623">MVAALPLDIYVAFLSHLPPNRTNDESIRVLAQFLRCSKLLREAALVGSLWKAHYRTRYLYPIEIVGSDPQWRILYAERRRADAIALEILDTIASQRRRRPEHVAHLTAMGFHIWDALEIETLQPLPPSLGGDARAKPHMLTRRYWARTAMNIITRRYAIAQWGPLTNDEQSLTFVDAFSVLSCFFGTPAREISDRLSSLSSSCLRYLADERITVDSAAADYRLPVICEQICVFMKRQGFGPVGPQSFHDVSNQFPHLYLTSKKRTIPIALVHVFVHIAHGLGIDASPVGFPTRVLVHIPCPPGQDDFLVDVFGAEVKTIVTLRDDIPFMLMRLGIPPDQIASYIMPCGPVPMLLRAARNILSFSGTEFLSPITQSAIEAAASIHLLFNSDELSTAHMLRHIDLDPLHCTTVLADISVFMHRAPRGLLQSTCEQVIMHEDDHAQVVHRRSIETPVSHRVGKVFTHRSRQYTGVIFGWDTTCAASIEWQRQMRVADLARGPAQPFYQVYSLEGGQRYVAEENISHDVDLTLELASTFLSNVASLPRFFSDAITASPNNPGRWLPSPELQTAYPDDVY</sequence>
<organism evidence="2 3">
    <name type="scientific">Mycena citricolor</name>
    <dbReference type="NCBI Taxonomy" id="2018698"/>
    <lineage>
        <taxon>Eukaryota</taxon>
        <taxon>Fungi</taxon>
        <taxon>Dikarya</taxon>
        <taxon>Basidiomycota</taxon>
        <taxon>Agaricomycotina</taxon>
        <taxon>Agaricomycetes</taxon>
        <taxon>Agaricomycetidae</taxon>
        <taxon>Agaricales</taxon>
        <taxon>Marasmiineae</taxon>
        <taxon>Mycenaceae</taxon>
        <taxon>Mycena</taxon>
    </lineage>
</organism>
<dbReference type="Pfam" id="PF08755">
    <property type="entry name" value="YccV-like"/>
    <property type="match status" value="1"/>
</dbReference>
<dbReference type="AlphaFoldDB" id="A0AAD2HTM5"/>
<dbReference type="NCBIfam" id="TIGR02097">
    <property type="entry name" value="yccV"/>
    <property type="match status" value="1"/>
</dbReference>
<gene>
    <name evidence="2" type="ORF">MYCIT1_LOCUS31109</name>
</gene>
<dbReference type="Proteomes" id="UP001295794">
    <property type="component" value="Unassembled WGS sequence"/>
</dbReference>
<keyword evidence="3" id="KW-1185">Reference proteome</keyword>